<proteinExistence type="predicted"/>
<feature type="compositionally biased region" description="Basic and acidic residues" evidence="1">
    <location>
        <begin position="97"/>
        <end position="114"/>
    </location>
</feature>
<evidence type="ECO:0000313" key="3">
    <source>
        <dbReference type="Proteomes" id="UP001341840"/>
    </source>
</evidence>
<dbReference type="EMBL" id="JASCZI010062761">
    <property type="protein sequence ID" value="MED6140799.1"/>
    <property type="molecule type" value="Genomic_DNA"/>
</dbReference>
<accession>A0ABU6SWG9</accession>
<comment type="caution">
    <text evidence="2">The sequence shown here is derived from an EMBL/GenBank/DDBJ whole genome shotgun (WGS) entry which is preliminary data.</text>
</comment>
<dbReference type="Proteomes" id="UP001341840">
    <property type="component" value="Unassembled WGS sequence"/>
</dbReference>
<gene>
    <name evidence="2" type="ORF">PIB30_096971</name>
</gene>
<sequence>GKGKARGLPTRALARLAALRSQAATQNQLGTPVTPAINTLTSSLPIKKRPLNKAAGEGTPKAVAKSFRRRYLRIAAISHTFMQAPMEQGVNAISSDPKPEPAPKDANRETAKMDGDEEEDLKEELMWQILTICNNSTSESDQVVSTRVGYRSQRGEGQ</sequence>
<name>A0ABU6SWG9_9FABA</name>
<keyword evidence="3" id="KW-1185">Reference proteome</keyword>
<organism evidence="2 3">
    <name type="scientific">Stylosanthes scabra</name>
    <dbReference type="NCBI Taxonomy" id="79078"/>
    <lineage>
        <taxon>Eukaryota</taxon>
        <taxon>Viridiplantae</taxon>
        <taxon>Streptophyta</taxon>
        <taxon>Embryophyta</taxon>
        <taxon>Tracheophyta</taxon>
        <taxon>Spermatophyta</taxon>
        <taxon>Magnoliopsida</taxon>
        <taxon>eudicotyledons</taxon>
        <taxon>Gunneridae</taxon>
        <taxon>Pentapetalae</taxon>
        <taxon>rosids</taxon>
        <taxon>fabids</taxon>
        <taxon>Fabales</taxon>
        <taxon>Fabaceae</taxon>
        <taxon>Papilionoideae</taxon>
        <taxon>50 kb inversion clade</taxon>
        <taxon>dalbergioids sensu lato</taxon>
        <taxon>Dalbergieae</taxon>
        <taxon>Pterocarpus clade</taxon>
        <taxon>Stylosanthes</taxon>
    </lineage>
</organism>
<evidence type="ECO:0000313" key="2">
    <source>
        <dbReference type="EMBL" id="MED6140799.1"/>
    </source>
</evidence>
<feature type="non-terminal residue" evidence="2">
    <location>
        <position position="1"/>
    </location>
</feature>
<reference evidence="2 3" key="1">
    <citation type="journal article" date="2023" name="Plants (Basel)">
        <title>Bridging the Gap: Combining Genomics and Transcriptomics Approaches to Understand Stylosanthes scabra, an Orphan Legume from the Brazilian Caatinga.</title>
        <authorList>
            <person name="Ferreira-Neto J.R.C."/>
            <person name="da Silva M.D."/>
            <person name="Binneck E."/>
            <person name="de Melo N.F."/>
            <person name="da Silva R.H."/>
            <person name="de Melo A.L.T.M."/>
            <person name="Pandolfi V."/>
            <person name="Bustamante F.O."/>
            <person name="Brasileiro-Vidal A.C."/>
            <person name="Benko-Iseppon A.M."/>
        </authorList>
    </citation>
    <scope>NUCLEOTIDE SEQUENCE [LARGE SCALE GENOMIC DNA]</scope>
    <source>
        <tissue evidence="2">Leaves</tissue>
    </source>
</reference>
<feature type="region of interest" description="Disordered" evidence="1">
    <location>
        <begin position="137"/>
        <end position="158"/>
    </location>
</feature>
<evidence type="ECO:0000256" key="1">
    <source>
        <dbReference type="SAM" id="MobiDB-lite"/>
    </source>
</evidence>
<protein>
    <submittedName>
        <fullName evidence="2">Uncharacterized protein</fullName>
    </submittedName>
</protein>
<feature type="region of interest" description="Disordered" evidence="1">
    <location>
        <begin position="90"/>
        <end position="119"/>
    </location>
</feature>